<dbReference type="Proteomes" id="UP001216907">
    <property type="component" value="Unassembled WGS sequence"/>
</dbReference>
<keyword evidence="3" id="KW-1185">Reference proteome</keyword>
<dbReference type="EMBL" id="JARRAG010000002">
    <property type="protein sequence ID" value="MDG3004877.1"/>
    <property type="molecule type" value="Genomic_DNA"/>
</dbReference>
<evidence type="ECO:0000313" key="2">
    <source>
        <dbReference type="EMBL" id="MDG3004877.1"/>
    </source>
</evidence>
<dbReference type="SUPFAM" id="SSF140931">
    <property type="entry name" value="Fic-like"/>
    <property type="match status" value="1"/>
</dbReference>
<dbReference type="PANTHER" id="PTHR39426">
    <property type="entry name" value="HOMOLOGY TO DEATH-ON-CURING PROTEIN OF PHAGE P1"/>
    <property type="match status" value="1"/>
</dbReference>
<dbReference type="PIRSF" id="PIRSF018297">
    <property type="entry name" value="Doc"/>
    <property type="match status" value="1"/>
</dbReference>
<accession>A0ABT6FBG5</accession>
<protein>
    <submittedName>
        <fullName evidence="2">Type II toxin-antitoxin system death-on-curing family toxin</fullName>
    </submittedName>
</protein>
<dbReference type="InterPro" id="IPR003812">
    <property type="entry name" value="Fido"/>
</dbReference>
<dbReference type="Gene3D" id="1.20.120.1870">
    <property type="entry name" value="Fic/DOC protein, Fido domain"/>
    <property type="match status" value="1"/>
</dbReference>
<sequence>MNFVFLDVDDGIQLHADQVAAFGGSNGIRDRNLLASAAAQPSATFGGSYLHEDLFAMASAYLFHMVMNHPFVDGNKRAGLAAAVVFLDLNGVVLDASTTDRLYEITMAVAEGRMLKAKLAEALHGLACSPSLQG</sequence>
<dbReference type="InterPro" id="IPR036597">
    <property type="entry name" value="Fido-like_dom_sf"/>
</dbReference>
<proteinExistence type="predicted"/>
<reference evidence="2 3" key="1">
    <citation type="submission" date="2023-03" db="EMBL/GenBank/DDBJ databases">
        <title>Paludisphaera mucosa sp. nov. a novel planctomycete from northern fen.</title>
        <authorList>
            <person name="Ivanova A."/>
        </authorList>
    </citation>
    <scope>NUCLEOTIDE SEQUENCE [LARGE SCALE GENOMIC DNA]</scope>
    <source>
        <strain evidence="2 3">Pla2</strain>
    </source>
</reference>
<dbReference type="InterPro" id="IPR053737">
    <property type="entry name" value="Type_II_TA_Toxin"/>
</dbReference>
<name>A0ABT6FBG5_9BACT</name>
<dbReference type="InterPro" id="IPR006440">
    <property type="entry name" value="Doc"/>
</dbReference>
<dbReference type="Pfam" id="PF02661">
    <property type="entry name" value="Fic"/>
    <property type="match status" value="1"/>
</dbReference>
<dbReference type="NCBIfam" id="TIGR01550">
    <property type="entry name" value="DOC_P1"/>
    <property type="match status" value="1"/>
</dbReference>
<evidence type="ECO:0000259" key="1">
    <source>
        <dbReference type="PROSITE" id="PS51459"/>
    </source>
</evidence>
<dbReference type="PROSITE" id="PS51459">
    <property type="entry name" value="FIDO"/>
    <property type="match status" value="1"/>
</dbReference>
<comment type="caution">
    <text evidence="2">The sequence shown here is derived from an EMBL/GenBank/DDBJ whole genome shotgun (WGS) entry which is preliminary data.</text>
</comment>
<organism evidence="2 3">
    <name type="scientific">Paludisphaera mucosa</name>
    <dbReference type="NCBI Taxonomy" id="3030827"/>
    <lineage>
        <taxon>Bacteria</taxon>
        <taxon>Pseudomonadati</taxon>
        <taxon>Planctomycetota</taxon>
        <taxon>Planctomycetia</taxon>
        <taxon>Isosphaerales</taxon>
        <taxon>Isosphaeraceae</taxon>
        <taxon>Paludisphaera</taxon>
    </lineage>
</organism>
<dbReference type="PANTHER" id="PTHR39426:SF1">
    <property type="entry name" value="HOMOLOGY TO DEATH-ON-CURING PROTEIN OF PHAGE P1"/>
    <property type="match status" value="1"/>
</dbReference>
<evidence type="ECO:0000313" key="3">
    <source>
        <dbReference type="Proteomes" id="UP001216907"/>
    </source>
</evidence>
<dbReference type="RefSeq" id="WP_277861228.1">
    <property type="nucleotide sequence ID" value="NZ_JARRAG010000002.1"/>
</dbReference>
<gene>
    <name evidence="2" type="ORF">PZE19_13910</name>
</gene>
<feature type="domain" description="Fido" evidence="1">
    <location>
        <begin position="6"/>
        <end position="125"/>
    </location>
</feature>